<protein>
    <recommendedName>
        <fullName evidence="5">F5/8 type C domain-containing protein</fullName>
    </recommendedName>
</protein>
<evidence type="ECO:0000313" key="3">
    <source>
        <dbReference type="EMBL" id="GIL92018.1"/>
    </source>
</evidence>
<organism evidence="3 4">
    <name type="scientific">Volvox reticuliferus</name>
    <dbReference type="NCBI Taxonomy" id="1737510"/>
    <lineage>
        <taxon>Eukaryota</taxon>
        <taxon>Viridiplantae</taxon>
        <taxon>Chlorophyta</taxon>
        <taxon>core chlorophytes</taxon>
        <taxon>Chlorophyceae</taxon>
        <taxon>CS clade</taxon>
        <taxon>Chlamydomonadales</taxon>
        <taxon>Volvocaceae</taxon>
        <taxon>Volvox</taxon>
    </lineage>
</organism>
<evidence type="ECO:0000256" key="2">
    <source>
        <dbReference type="SAM" id="SignalP"/>
    </source>
</evidence>
<keyword evidence="4" id="KW-1185">Reference proteome</keyword>
<dbReference type="AlphaFoldDB" id="A0A8J4FVG8"/>
<keyword evidence="2" id="KW-0732">Signal</keyword>
<feature type="compositionally biased region" description="Pro residues" evidence="1">
    <location>
        <begin position="305"/>
        <end position="322"/>
    </location>
</feature>
<gene>
    <name evidence="3" type="ORF">Vretifemale_19689</name>
</gene>
<dbReference type="InterPro" id="IPR017853">
    <property type="entry name" value="GH"/>
</dbReference>
<dbReference type="OrthoDB" id="531889at2759"/>
<accession>A0A8J4FVG8</accession>
<feature type="chain" id="PRO_5035197453" description="F5/8 type C domain-containing protein" evidence="2">
    <location>
        <begin position="22"/>
        <end position="1098"/>
    </location>
</feature>
<dbReference type="Gene3D" id="3.20.20.80">
    <property type="entry name" value="Glycosidases"/>
    <property type="match status" value="1"/>
</dbReference>
<evidence type="ECO:0008006" key="5">
    <source>
        <dbReference type="Google" id="ProtNLM"/>
    </source>
</evidence>
<evidence type="ECO:0000256" key="1">
    <source>
        <dbReference type="SAM" id="MobiDB-lite"/>
    </source>
</evidence>
<reference evidence="3" key="1">
    <citation type="journal article" date="2021" name="Proc. Natl. Acad. Sci. U.S.A.">
        <title>Three genomes in the algal genus Volvox reveal the fate of a haploid sex-determining region after a transition to homothallism.</title>
        <authorList>
            <person name="Yamamoto K."/>
            <person name="Hamaji T."/>
            <person name="Kawai-Toyooka H."/>
            <person name="Matsuzaki R."/>
            <person name="Takahashi F."/>
            <person name="Nishimura Y."/>
            <person name="Kawachi M."/>
            <person name="Noguchi H."/>
            <person name="Minakuchi Y."/>
            <person name="Umen J.G."/>
            <person name="Toyoda A."/>
            <person name="Nozaki H."/>
        </authorList>
    </citation>
    <scope>NUCLEOTIDE SEQUENCE</scope>
    <source>
        <strain evidence="3">NIES-3786</strain>
    </source>
</reference>
<feature type="region of interest" description="Disordered" evidence="1">
    <location>
        <begin position="305"/>
        <end position="326"/>
    </location>
</feature>
<feature type="signal peptide" evidence="2">
    <location>
        <begin position="1"/>
        <end position="21"/>
    </location>
</feature>
<sequence>MCSQVWLVLFFLIIGLIHAQAQVVGSLTWNASVLLSSNYDATAALAIRDGNDTTMWQSGACFPTSYITRAEMNALYWRCNTTSACTASSGSSNLYGATDGSMTTSGASIAFSTANSSAWFRVSLPGTMDITRVGIRGVFASTSIARNTLFVEFASGNRSAVIFNATSWTFISSTGNWTGVVSLLVTSSAAFSVTEIAAQYGACYENATVDMGSIQTIGSIRVRYWPGTTPSVASWLLASTDGVTYTDVVSELMGLAPLDPTRLSALTLTLPTPLQTRFLAVRHKVVETDWAKVYVWGIDAFSPAPPPPPSPSPPPPSPPPPDLSGIPWDNFAGTVRAYSYQGVVTVSSNPDPKALPHLVDGDDNTQWQSDACLPTGYTSRPNMNPLLQLCSGNSSIGAPASYCTASAGSTKLATTTDTDVYTGATIAVDPNRVAAGVIDGAAFFSVIVPGGPRFISRVTYKGFSRENVSVVLVLQPAGGEAQRVVVSTLVPEINNYAYTGVPGPWEDVVEVRLESNVSFTLTEVAVMSAPCIEWAVVDMGQIREVGTLRFRHWSPDAEHSNMSVSADGVNWTIMKAYMKPDQLEPTELYLPSVIYIRYLKITHKVKEDANWRKVYVWGIDAYDVYGRWGAPPAPAPHPLTLRAMMGVNGIWGWGFQAFSKDLHRAGKGPDYYTPVASWGRNYHSVNWDVRLPTRDPKYENMSKSGTDGQWWLDWDKEYVGWKAAGLKVDASFQFTWDVFGPATWGANATDTAYKLGFKFGSHFGPGRAPPNVSLDAVEFGNEPWTGFNASFYSALLRGFARGIKDADPTFRLLPCALQAGNPFAEDGNNGNFIGARIPPDVAPLLDVVNLHVYSWFRPPELNGTMIGVHPEHPGSTMNAVNNMMSWRTFNMPGKPVWVTEWGWDAHLPGETCDTTLCVSQHAQALYGIRGLLVLARKSVQVADWFFYANADEGTTVFTRSGLRGSNSTNFPRLPVFDAFAAFMQLVGNQSFLGVAAERTDLYAYLLGPVNASTSAATHLVAWQPVAAGDGPDEPVVAASLSLARSPVAAWRVSGAGSVSVSLSSVVQMASSSPSGNTWTLQVSAVPLVIQLAPQQPAV</sequence>
<dbReference type="Proteomes" id="UP000747110">
    <property type="component" value="Unassembled WGS sequence"/>
</dbReference>
<dbReference type="SUPFAM" id="SSF51445">
    <property type="entry name" value="(Trans)glycosidases"/>
    <property type="match status" value="1"/>
</dbReference>
<dbReference type="EMBL" id="BNCP01000071">
    <property type="protein sequence ID" value="GIL92018.1"/>
    <property type="molecule type" value="Genomic_DNA"/>
</dbReference>
<dbReference type="Gene3D" id="2.60.120.260">
    <property type="entry name" value="Galactose-binding domain-like"/>
    <property type="match status" value="1"/>
</dbReference>
<evidence type="ECO:0000313" key="4">
    <source>
        <dbReference type="Proteomes" id="UP000747110"/>
    </source>
</evidence>
<name>A0A8J4FVG8_9CHLO</name>
<comment type="caution">
    <text evidence="3">The sequence shown here is derived from an EMBL/GenBank/DDBJ whole genome shotgun (WGS) entry which is preliminary data.</text>
</comment>
<proteinExistence type="predicted"/>